<dbReference type="Gene3D" id="2.30.29.80">
    <property type="match status" value="1"/>
</dbReference>
<evidence type="ECO:0000313" key="1">
    <source>
        <dbReference type="EMBL" id="MFD1246784.1"/>
    </source>
</evidence>
<keyword evidence="2" id="KW-1185">Reference proteome</keyword>
<dbReference type="EMBL" id="JBHTLX010000005">
    <property type="protein sequence ID" value="MFD1246784.1"/>
    <property type="molecule type" value="Genomic_DNA"/>
</dbReference>
<reference evidence="2" key="1">
    <citation type="journal article" date="2019" name="Int. J. Syst. Evol. Microbiol.">
        <title>The Global Catalogue of Microorganisms (GCM) 10K type strain sequencing project: providing services to taxonomists for standard genome sequencing and annotation.</title>
        <authorList>
            <consortium name="The Broad Institute Genomics Platform"/>
            <consortium name="The Broad Institute Genome Sequencing Center for Infectious Disease"/>
            <person name="Wu L."/>
            <person name="Ma J."/>
        </authorList>
    </citation>
    <scope>NUCLEOTIDE SEQUENCE [LARGE SCALE GENOMIC DNA]</scope>
    <source>
        <strain evidence="2">CCUG 52478</strain>
    </source>
</reference>
<name>A0ABW3VVS9_9ACTN</name>
<sequence length="110" mass="11784">MGESMRFLVEFASAGLPAWWLVDDGGRVIAWSGTTFGSLAIADQAAHSFRVEPDGREYRMHSGGGDTWRWTAWDGTGERVAVSGRWFGSEAEARHSALGVDDLAGAAIGP</sequence>
<comment type="caution">
    <text evidence="1">The sequence shown here is derived from an EMBL/GenBank/DDBJ whole genome shotgun (WGS) entry which is preliminary data.</text>
</comment>
<accession>A0ABW3VVS9</accession>
<gene>
    <name evidence="1" type="ORF">ACFQ3F_03180</name>
</gene>
<dbReference type="RefSeq" id="WP_367917738.1">
    <property type="nucleotide sequence ID" value="NZ_BAABAC010000005.1"/>
</dbReference>
<evidence type="ECO:0000313" key="2">
    <source>
        <dbReference type="Proteomes" id="UP001597229"/>
    </source>
</evidence>
<evidence type="ECO:0008006" key="3">
    <source>
        <dbReference type="Google" id="ProtNLM"/>
    </source>
</evidence>
<protein>
    <recommendedName>
        <fullName evidence="3">DUF1508 domain-containing protein</fullName>
    </recommendedName>
</protein>
<organism evidence="1 2">
    <name type="scientific">Nocardioides ginsengisoli</name>
    <dbReference type="NCBI Taxonomy" id="363868"/>
    <lineage>
        <taxon>Bacteria</taxon>
        <taxon>Bacillati</taxon>
        <taxon>Actinomycetota</taxon>
        <taxon>Actinomycetes</taxon>
        <taxon>Propionibacteriales</taxon>
        <taxon>Nocardioidaceae</taxon>
        <taxon>Nocardioides</taxon>
    </lineage>
</organism>
<dbReference type="Proteomes" id="UP001597229">
    <property type="component" value="Unassembled WGS sequence"/>
</dbReference>
<proteinExistence type="predicted"/>